<keyword evidence="14" id="KW-0282">Flagellum</keyword>
<evidence type="ECO:0000259" key="12">
    <source>
        <dbReference type="Pfam" id="PF01514"/>
    </source>
</evidence>
<evidence type="ECO:0000256" key="9">
    <source>
        <dbReference type="PIRNR" id="PIRNR004862"/>
    </source>
</evidence>
<evidence type="ECO:0000313" key="14">
    <source>
        <dbReference type="EMBL" id="MCY1713025.1"/>
    </source>
</evidence>
<dbReference type="PANTHER" id="PTHR30046:SF0">
    <property type="entry name" value="FLAGELLAR M-RING PROTEIN"/>
    <property type="match status" value="1"/>
</dbReference>
<evidence type="ECO:0000256" key="3">
    <source>
        <dbReference type="ARBA" id="ARBA00007971"/>
    </source>
</evidence>
<reference evidence="14 15" key="1">
    <citation type="submission" date="2022-11" db="EMBL/GenBank/DDBJ databases">
        <authorList>
            <person name="Caiyu Z."/>
        </authorList>
    </citation>
    <scope>NUCLEOTIDE SEQUENCE [LARGE SCALE GENOMIC DNA]</scope>
    <source>
        <strain evidence="14 15">YR-4</strain>
    </source>
</reference>
<evidence type="ECO:0000256" key="1">
    <source>
        <dbReference type="ARBA" id="ARBA00004117"/>
    </source>
</evidence>
<sequence length="546" mass="59640">MNIQINKYIEPIKNYWGSLTKKKKIIAFSILGGIVLISVIAGILLNTQPYVVLYPGLDHSEAVEVMNELKDRNVSYKEDNGTIYVPKDQENALRMDLSNEGHPKTAPNYDFFTKNVGIMSTDFEKKTIEQYQLNQRLEAVIKTIDSIKNANVTISIPDSSGYALDDNAETPTASVTVTLDYGKSLSSSQVNGIKQLVSKSVPNMKADDVAVIDTATGNELSSNSENGTQINISQFKLQIEKEYEQDIEKNILKVLTPLFGTNNVKVTAKSIMDVDKKVQEIITYNPSKDSSGNTTGKGVLSDSHTTKEQEANGKTTGGTAGAESNTETTTYPGVTVNGNVIYTKDDQTYKYLVSQVKQQIQGDAASVQDMTISVVINKEGMADVQKQQIAQLVANAAAVKPEKVAIYNSAFSNPAQPTQTQPSGTLPLSTIVIIGGVVLLTLIIVGLIIFFVARSRKKKELAALALAEGENPEDNTPLKDRLAEETSEEKTEKEEIFVPAIEDARAQNATKEEALTKEIQEFTSQNPEIAAQLIRSWLRGDESDGK</sequence>
<keyword evidence="8 9" id="KW-0975">Bacterial flagellum</keyword>
<keyword evidence="14" id="KW-0969">Cilium</keyword>
<keyword evidence="4" id="KW-1003">Cell membrane</keyword>
<feature type="domain" description="Flagellar M-ring C-terminal" evidence="13">
    <location>
        <begin position="255"/>
        <end position="402"/>
    </location>
</feature>
<dbReference type="InterPro" id="IPR045851">
    <property type="entry name" value="AMP-bd_C_sf"/>
</dbReference>
<evidence type="ECO:0000256" key="5">
    <source>
        <dbReference type="ARBA" id="ARBA00022692"/>
    </source>
</evidence>
<evidence type="ECO:0000256" key="7">
    <source>
        <dbReference type="ARBA" id="ARBA00023136"/>
    </source>
</evidence>
<organism evidence="14 15">
    <name type="scientific">Caproiciproducens galactitolivorans</name>
    <dbReference type="NCBI Taxonomy" id="642589"/>
    <lineage>
        <taxon>Bacteria</taxon>
        <taxon>Bacillati</taxon>
        <taxon>Bacillota</taxon>
        <taxon>Clostridia</taxon>
        <taxon>Eubacteriales</taxon>
        <taxon>Acutalibacteraceae</taxon>
        <taxon>Caproiciproducens</taxon>
    </lineage>
</organism>
<evidence type="ECO:0000256" key="8">
    <source>
        <dbReference type="ARBA" id="ARBA00023143"/>
    </source>
</evidence>
<dbReference type="InterPro" id="IPR043427">
    <property type="entry name" value="YscJ/FliF"/>
</dbReference>
<comment type="subcellular location">
    <subcellularLocation>
        <location evidence="1 9">Bacterial flagellum basal body</location>
    </subcellularLocation>
    <subcellularLocation>
        <location evidence="2">Cell membrane</location>
        <topology evidence="2">Multi-pass membrane protein</topology>
    </subcellularLocation>
</comment>
<gene>
    <name evidence="14" type="primary">fliF</name>
    <name evidence="14" type="ORF">OUY18_01990</name>
</gene>
<name>A0ABT4BQB4_9FIRM</name>
<keyword evidence="5 11" id="KW-0812">Transmembrane</keyword>
<evidence type="ECO:0000313" key="15">
    <source>
        <dbReference type="Proteomes" id="UP001082703"/>
    </source>
</evidence>
<keyword evidence="15" id="KW-1185">Reference proteome</keyword>
<evidence type="ECO:0000256" key="2">
    <source>
        <dbReference type="ARBA" id="ARBA00004651"/>
    </source>
</evidence>
<feature type="compositionally biased region" description="Polar residues" evidence="10">
    <location>
        <begin position="323"/>
        <end position="333"/>
    </location>
</feature>
<accession>A0ABT4BQB4</accession>
<feature type="compositionally biased region" description="Polar residues" evidence="10">
    <location>
        <begin position="285"/>
        <end position="296"/>
    </location>
</feature>
<dbReference type="InterPro" id="IPR013556">
    <property type="entry name" value="Flag_M-ring_C"/>
</dbReference>
<feature type="compositionally biased region" description="Basic and acidic residues" evidence="10">
    <location>
        <begin position="476"/>
        <end position="494"/>
    </location>
</feature>
<dbReference type="Pfam" id="PF01514">
    <property type="entry name" value="YscJ_FliF"/>
    <property type="match status" value="1"/>
</dbReference>
<feature type="region of interest" description="Disordered" evidence="10">
    <location>
        <begin position="285"/>
        <end position="333"/>
    </location>
</feature>
<evidence type="ECO:0000256" key="4">
    <source>
        <dbReference type="ARBA" id="ARBA00022475"/>
    </source>
</evidence>
<feature type="transmembrane region" description="Helical" evidence="11">
    <location>
        <begin position="426"/>
        <end position="453"/>
    </location>
</feature>
<keyword evidence="6 11" id="KW-1133">Transmembrane helix</keyword>
<dbReference type="Proteomes" id="UP001082703">
    <property type="component" value="Unassembled WGS sequence"/>
</dbReference>
<comment type="similarity">
    <text evidence="3 9">Belongs to the FliF family.</text>
</comment>
<dbReference type="EMBL" id="JAPOHA010000002">
    <property type="protein sequence ID" value="MCY1713025.1"/>
    <property type="molecule type" value="Genomic_DNA"/>
</dbReference>
<comment type="caution">
    <text evidence="14">The sequence shown here is derived from an EMBL/GenBank/DDBJ whole genome shotgun (WGS) entry which is preliminary data.</text>
</comment>
<dbReference type="PRINTS" id="PR01009">
    <property type="entry name" value="FLGMRINGFLIF"/>
</dbReference>
<feature type="region of interest" description="Disordered" evidence="10">
    <location>
        <begin position="470"/>
        <end position="494"/>
    </location>
</feature>
<evidence type="ECO:0000259" key="13">
    <source>
        <dbReference type="Pfam" id="PF08345"/>
    </source>
</evidence>
<feature type="transmembrane region" description="Helical" evidence="11">
    <location>
        <begin position="25"/>
        <end position="45"/>
    </location>
</feature>
<evidence type="ECO:0000256" key="10">
    <source>
        <dbReference type="SAM" id="MobiDB-lite"/>
    </source>
</evidence>
<feature type="domain" description="Flagellar M-ring N-terminal" evidence="12">
    <location>
        <begin position="46"/>
        <end position="215"/>
    </location>
</feature>
<proteinExistence type="inferred from homology"/>
<evidence type="ECO:0000256" key="6">
    <source>
        <dbReference type="ARBA" id="ARBA00022989"/>
    </source>
</evidence>
<dbReference type="PIRSF" id="PIRSF004862">
    <property type="entry name" value="FliF"/>
    <property type="match status" value="1"/>
</dbReference>
<keyword evidence="14" id="KW-0966">Cell projection</keyword>
<dbReference type="InterPro" id="IPR000067">
    <property type="entry name" value="FlgMring_FliF"/>
</dbReference>
<evidence type="ECO:0000256" key="11">
    <source>
        <dbReference type="SAM" id="Phobius"/>
    </source>
</evidence>
<dbReference type="Pfam" id="PF08345">
    <property type="entry name" value="YscJ_FliF_C"/>
    <property type="match status" value="1"/>
</dbReference>
<protein>
    <recommendedName>
        <fullName evidence="9">Flagellar M-ring protein</fullName>
    </recommendedName>
</protein>
<comment type="function">
    <text evidence="9">The M ring may be actively involved in energy transduction.</text>
</comment>
<dbReference type="InterPro" id="IPR006182">
    <property type="entry name" value="FliF_N_dom"/>
</dbReference>
<dbReference type="PANTHER" id="PTHR30046">
    <property type="entry name" value="FLAGELLAR M-RING PROTEIN"/>
    <property type="match status" value="1"/>
</dbReference>
<keyword evidence="7 11" id="KW-0472">Membrane</keyword>
<dbReference type="CDD" id="cd12087">
    <property type="entry name" value="TM_EGFR-like"/>
    <property type="match status" value="1"/>
</dbReference>
<dbReference type="Gene3D" id="3.30.300.30">
    <property type="match status" value="1"/>
</dbReference>
<dbReference type="NCBIfam" id="TIGR00206">
    <property type="entry name" value="fliF"/>
    <property type="match status" value="1"/>
</dbReference>
<dbReference type="RefSeq" id="WP_268057037.1">
    <property type="nucleotide sequence ID" value="NZ_JAPOHA010000002.1"/>
</dbReference>